<dbReference type="EMBL" id="GEEE01010766">
    <property type="protein sequence ID" value="JAP52459.1"/>
    <property type="molecule type" value="Transcribed_RNA"/>
</dbReference>
<evidence type="ECO:0000256" key="1">
    <source>
        <dbReference type="SAM" id="MobiDB-lite"/>
    </source>
</evidence>
<accession>A0A0X3PL48</accession>
<gene>
    <name evidence="2" type="primary">YRD6</name>
    <name evidence="2" type="ORF">TR113802</name>
</gene>
<organism evidence="2">
    <name type="scientific">Schistocephalus solidus</name>
    <name type="common">Tapeworm</name>
    <dbReference type="NCBI Taxonomy" id="70667"/>
    <lineage>
        <taxon>Eukaryota</taxon>
        <taxon>Metazoa</taxon>
        <taxon>Spiralia</taxon>
        <taxon>Lophotrochozoa</taxon>
        <taxon>Platyhelminthes</taxon>
        <taxon>Cestoda</taxon>
        <taxon>Eucestoda</taxon>
        <taxon>Diphyllobothriidea</taxon>
        <taxon>Diphyllobothriidae</taxon>
        <taxon>Schistocephalus</taxon>
    </lineage>
</organism>
<feature type="region of interest" description="Disordered" evidence="1">
    <location>
        <begin position="27"/>
        <end position="72"/>
    </location>
</feature>
<feature type="compositionally biased region" description="Basic residues" evidence="1">
    <location>
        <begin position="43"/>
        <end position="53"/>
    </location>
</feature>
<reference evidence="2" key="1">
    <citation type="submission" date="2016-01" db="EMBL/GenBank/DDBJ databases">
        <title>Reference transcriptome for the parasite Schistocephalus solidus: insights into the molecular evolution of parasitism.</title>
        <authorList>
            <person name="Hebert F.O."/>
            <person name="Grambauer S."/>
            <person name="Barber I."/>
            <person name="Landry C.R."/>
            <person name="Aubin-Horth N."/>
        </authorList>
    </citation>
    <scope>NUCLEOTIDE SEQUENCE</scope>
</reference>
<evidence type="ECO:0000313" key="2">
    <source>
        <dbReference type="EMBL" id="JAP52459.1"/>
    </source>
</evidence>
<proteinExistence type="predicted"/>
<protein>
    <submittedName>
        <fullName evidence="2">Uncharacterized protein K02A2.6</fullName>
    </submittedName>
</protein>
<sequence>MPRGRCRRSWLERWTSVQRIAGSILGKSEKACSSDEEEEKDKNKKNNKRRTLSKLRVSPPMAVLKESGEGHGAGTSIKALGTFSTSAAIFNAVGLSVCHCFHF</sequence>
<dbReference type="AlphaFoldDB" id="A0A0X3PL48"/>
<name>A0A0X3PL48_SCHSO</name>